<sequence>MEGSKVEKEDIICIICQCIPNKAFTSQCCGIVSCDACVQDMKQNRLFACPNCRNKQPNFQLNMYLQKLINKFPIPCKYDCGLILQISEMPSHEIKCPQKYIQCRLCQFKGNKQSFIDHATQSHEDQILKLLESNPYPQLSNQIDVLKEIKNAAGFTCNIGITSKFYCGKSAGFKCNICTGVCGPMNGCNCIHCMELDIKYRKLDKGALVNGEGRIAFYKNGSFYCGLKSADSRLCGKDYTCRHCTSLNGDIGYYKRLFQ</sequence>
<dbReference type="GO" id="GO:0031624">
    <property type="term" value="F:ubiquitin conjugating enzyme binding"/>
    <property type="evidence" value="ECO:0007669"/>
    <property type="project" value="TreeGrafter"/>
</dbReference>
<evidence type="ECO:0000313" key="1">
    <source>
        <dbReference type="EMBL" id="EWS74290.1"/>
    </source>
</evidence>
<protein>
    <submittedName>
        <fullName evidence="1">Seven in absentia family protein</fullName>
    </submittedName>
</protein>
<dbReference type="PANTHER" id="PTHR45877:SF2">
    <property type="entry name" value="E3 UBIQUITIN-PROTEIN LIGASE SINA-RELATED"/>
    <property type="match status" value="1"/>
</dbReference>
<dbReference type="InParanoid" id="W7X4R0"/>
<evidence type="ECO:0000313" key="2">
    <source>
        <dbReference type="Proteomes" id="UP000009168"/>
    </source>
</evidence>
<dbReference type="InterPro" id="IPR004162">
    <property type="entry name" value="SINA-like_animal"/>
</dbReference>
<accession>W7X4R0</accession>
<name>W7X4R0_TETTS</name>
<dbReference type="GO" id="GO:0005737">
    <property type="term" value="C:cytoplasm"/>
    <property type="evidence" value="ECO:0007669"/>
    <property type="project" value="TreeGrafter"/>
</dbReference>
<dbReference type="InterPro" id="IPR013083">
    <property type="entry name" value="Znf_RING/FYVE/PHD"/>
</dbReference>
<dbReference type="OrthoDB" id="9972365at2759"/>
<keyword evidence="2" id="KW-1185">Reference proteome</keyword>
<dbReference type="RefSeq" id="XP_012653178.1">
    <property type="nucleotide sequence ID" value="XM_012797724.1"/>
</dbReference>
<dbReference type="Gene3D" id="3.30.40.10">
    <property type="entry name" value="Zinc/RING finger domain, C3HC4 (zinc finger)"/>
    <property type="match status" value="2"/>
</dbReference>
<dbReference type="KEGG" id="tet:TTHERM_000648949"/>
<organism evidence="1 2">
    <name type="scientific">Tetrahymena thermophila (strain SB210)</name>
    <dbReference type="NCBI Taxonomy" id="312017"/>
    <lineage>
        <taxon>Eukaryota</taxon>
        <taxon>Sar</taxon>
        <taxon>Alveolata</taxon>
        <taxon>Ciliophora</taxon>
        <taxon>Intramacronucleata</taxon>
        <taxon>Oligohymenophorea</taxon>
        <taxon>Hymenostomatida</taxon>
        <taxon>Tetrahymenina</taxon>
        <taxon>Tetrahymenidae</taxon>
        <taxon>Tetrahymena</taxon>
    </lineage>
</organism>
<dbReference type="SUPFAM" id="SSF49599">
    <property type="entry name" value="TRAF domain-like"/>
    <property type="match status" value="1"/>
</dbReference>
<dbReference type="AlphaFoldDB" id="W7X4R0"/>
<dbReference type="EMBL" id="GG662698">
    <property type="protein sequence ID" value="EWS74290.1"/>
    <property type="molecule type" value="Genomic_DNA"/>
</dbReference>
<gene>
    <name evidence="1" type="ORF">TTHERM_000648949</name>
</gene>
<proteinExistence type="predicted"/>
<reference evidence="2" key="1">
    <citation type="journal article" date="2006" name="PLoS Biol.">
        <title>Macronuclear genome sequence of the ciliate Tetrahymena thermophila, a model eukaryote.</title>
        <authorList>
            <person name="Eisen J.A."/>
            <person name="Coyne R.S."/>
            <person name="Wu M."/>
            <person name="Wu D."/>
            <person name="Thiagarajan M."/>
            <person name="Wortman J.R."/>
            <person name="Badger J.H."/>
            <person name="Ren Q."/>
            <person name="Amedeo P."/>
            <person name="Jones K.M."/>
            <person name="Tallon L.J."/>
            <person name="Delcher A.L."/>
            <person name="Salzberg S.L."/>
            <person name="Silva J.C."/>
            <person name="Haas B.J."/>
            <person name="Majoros W.H."/>
            <person name="Farzad M."/>
            <person name="Carlton J.M."/>
            <person name="Smith R.K. Jr."/>
            <person name="Garg J."/>
            <person name="Pearlman R.E."/>
            <person name="Karrer K.M."/>
            <person name="Sun L."/>
            <person name="Manning G."/>
            <person name="Elde N.C."/>
            <person name="Turkewitz A.P."/>
            <person name="Asai D.J."/>
            <person name="Wilkes D.E."/>
            <person name="Wang Y."/>
            <person name="Cai H."/>
            <person name="Collins K."/>
            <person name="Stewart B.A."/>
            <person name="Lee S.R."/>
            <person name="Wilamowska K."/>
            <person name="Weinberg Z."/>
            <person name="Ruzzo W.L."/>
            <person name="Wloga D."/>
            <person name="Gaertig J."/>
            <person name="Frankel J."/>
            <person name="Tsao C.-C."/>
            <person name="Gorovsky M.A."/>
            <person name="Keeling P.J."/>
            <person name="Waller R.F."/>
            <person name="Patron N.J."/>
            <person name="Cherry J.M."/>
            <person name="Stover N.A."/>
            <person name="Krieger C.J."/>
            <person name="del Toro C."/>
            <person name="Ryder H.F."/>
            <person name="Williamson S.C."/>
            <person name="Barbeau R.A."/>
            <person name="Hamilton E.P."/>
            <person name="Orias E."/>
        </authorList>
    </citation>
    <scope>NUCLEOTIDE SEQUENCE [LARGE SCALE GENOMIC DNA]</scope>
    <source>
        <strain evidence="2">SB210</strain>
    </source>
</reference>
<dbReference type="GeneID" id="24440026"/>
<dbReference type="GO" id="GO:0061630">
    <property type="term" value="F:ubiquitin protein ligase activity"/>
    <property type="evidence" value="ECO:0007669"/>
    <property type="project" value="TreeGrafter"/>
</dbReference>
<dbReference type="PROSITE" id="PS51257">
    <property type="entry name" value="PROKAR_LIPOPROTEIN"/>
    <property type="match status" value="1"/>
</dbReference>
<dbReference type="PANTHER" id="PTHR45877">
    <property type="entry name" value="E3 UBIQUITIN-PROTEIN LIGASE SIAH2"/>
    <property type="match status" value="1"/>
</dbReference>
<dbReference type="Proteomes" id="UP000009168">
    <property type="component" value="Unassembled WGS sequence"/>
</dbReference>
<dbReference type="SUPFAM" id="SSF57850">
    <property type="entry name" value="RING/U-box"/>
    <property type="match status" value="1"/>
</dbReference>
<dbReference type="GO" id="GO:0043161">
    <property type="term" value="P:proteasome-mediated ubiquitin-dependent protein catabolic process"/>
    <property type="evidence" value="ECO:0007669"/>
    <property type="project" value="TreeGrafter"/>
</dbReference>